<protein>
    <submittedName>
        <fullName evidence="2">Uncharacterized protein</fullName>
    </submittedName>
</protein>
<accession>A0AAN8L6E3</accession>
<evidence type="ECO:0000256" key="1">
    <source>
        <dbReference type="SAM" id="MobiDB-lite"/>
    </source>
</evidence>
<feature type="region of interest" description="Disordered" evidence="1">
    <location>
        <begin position="44"/>
        <end position="63"/>
    </location>
</feature>
<dbReference type="InterPro" id="IPR026238">
    <property type="entry name" value="INCA1"/>
</dbReference>
<reference evidence="2 3" key="1">
    <citation type="submission" date="2021-04" db="EMBL/GenBank/DDBJ databases">
        <authorList>
            <person name="De Guttry C."/>
            <person name="Zahm M."/>
            <person name="Klopp C."/>
            <person name="Cabau C."/>
            <person name="Louis A."/>
            <person name="Berthelot C."/>
            <person name="Parey E."/>
            <person name="Roest Crollius H."/>
            <person name="Montfort J."/>
            <person name="Robinson-Rechavi M."/>
            <person name="Bucao C."/>
            <person name="Bouchez O."/>
            <person name="Gislard M."/>
            <person name="Lluch J."/>
            <person name="Milhes M."/>
            <person name="Lampietro C."/>
            <person name="Lopez Roques C."/>
            <person name="Donnadieu C."/>
            <person name="Braasch I."/>
            <person name="Desvignes T."/>
            <person name="Postlethwait J."/>
            <person name="Bobe J."/>
            <person name="Wedekind C."/>
            <person name="Guiguen Y."/>
        </authorList>
    </citation>
    <scope>NUCLEOTIDE SEQUENCE [LARGE SCALE GENOMIC DNA]</scope>
    <source>
        <strain evidence="2">Cs_M1</strain>
        <tissue evidence="2">Blood</tissue>
    </source>
</reference>
<name>A0AAN8L6E3_9TELE</name>
<organism evidence="2 3">
    <name type="scientific">Coregonus suidteri</name>
    <dbReference type="NCBI Taxonomy" id="861788"/>
    <lineage>
        <taxon>Eukaryota</taxon>
        <taxon>Metazoa</taxon>
        <taxon>Chordata</taxon>
        <taxon>Craniata</taxon>
        <taxon>Vertebrata</taxon>
        <taxon>Euteleostomi</taxon>
        <taxon>Actinopterygii</taxon>
        <taxon>Neopterygii</taxon>
        <taxon>Teleostei</taxon>
        <taxon>Protacanthopterygii</taxon>
        <taxon>Salmoniformes</taxon>
        <taxon>Salmonidae</taxon>
        <taxon>Coregoninae</taxon>
        <taxon>Coregonus</taxon>
    </lineage>
</organism>
<evidence type="ECO:0000313" key="2">
    <source>
        <dbReference type="EMBL" id="KAK6305533.1"/>
    </source>
</evidence>
<feature type="region of interest" description="Disordered" evidence="1">
    <location>
        <begin position="1"/>
        <end position="26"/>
    </location>
</feature>
<proteinExistence type="predicted"/>
<dbReference type="AlphaFoldDB" id="A0AAN8L6E3"/>
<sequence length="295" mass="32504">MWHLADTVQNNDAGHITQIEQPEAEDGDQFLSFAKRSKVVQRQCSEMVTEPSPPPQSSSLSKSREDFWHRILCQPSEVSPEPTTSYSPFQMQMLSNKPEGLVGVNMTGSPPAGQRVKKGGRLGLRKLPSPAELMGRKKKGRTGSAAQGSQVVQPRVAAVLQHIGDLRRRQSSIDQLKRGNWWGSKPRCKAEEGRSQWPAEDSSMSQAQLEPSLAFSTTVEKQDEATDYLSPTLTRPYTQQEGMFGGFEQASHLAPGGNPMMSFVLATADRQAKGGWQGTCLSHNEFWGIGHTPEE</sequence>
<feature type="region of interest" description="Disordered" evidence="1">
    <location>
        <begin position="183"/>
        <end position="209"/>
    </location>
</feature>
<keyword evidence="3" id="KW-1185">Reference proteome</keyword>
<gene>
    <name evidence="2" type="ORF">J4Q44_G00243130</name>
</gene>
<evidence type="ECO:0000313" key="3">
    <source>
        <dbReference type="Proteomes" id="UP001356427"/>
    </source>
</evidence>
<dbReference type="Proteomes" id="UP001356427">
    <property type="component" value="Unassembled WGS sequence"/>
</dbReference>
<dbReference type="EMBL" id="JAGTTL010000022">
    <property type="protein sequence ID" value="KAK6305533.1"/>
    <property type="molecule type" value="Genomic_DNA"/>
</dbReference>
<dbReference type="Pfam" id="PF15142">
    <property type="entry name" value="INCA1"/>
    <property type="match status" value="1"/>
</dbReference>
<comment type="caution">
    <text evidence="2">The sequence shown here is derived from an EMBL/GenBank/DDBJ whole genome shotgun (WGS) entry which is preliminary data.</text>
</comment>